<dbReference type="PANTHER" id="PTHR34145:SF57">
    <property type="entry name" value="F-BOX DOMAIN-CONTAINING PROTEIN"/>
    <property type="match status" value="1"/>
</dbReference>
<dbReference type="InterPro" id="IPR053772">
    <property type="entry name" value="At1g61320/At1g61330-like"/>
</dbReference>
<name>A0ABC9DXL4_9POAL</name>
<dbReference type="EMBL" id="OZ075145">
    <property type="protein sequence ID" value="CAL5046534.1"/>
    <property type="molecule type" value="Genomic_DNA"/>
</dbReference>
<evidence type="ECO:0000313" key="3">
    <source>
        <dbReference type="Proteomes" id="UP001497457"/>
    </source>
</evidence>
<reference evidence="2" key="1">
    <citation type="submission" date="2024-10" db="EMBL/GenBank/DDBJ databases">
        <authorList>
            <person name="Ryan C."/>
        </authorList>
    </citation>
    <scope>NUCLEOTIDE SEQUENCE [LARGE SCALE GENOMIC DNA]</scope>
</reference>
<dbReference type="Pfam" id="PF23622">
    <property type="entry name" value="LRR_At1g61320_AtMIF1"/>
    <property type="match status" value="1"/>
</dbReference>
<dbReference type="SUPFAM" id="SSF81383">
    <property type="entry name" value="F-box domain"/>
    <property type="match status" value="1"/>
</dbReference>
<dbReference type="PROSITE" id="PS50181">
    <property type="entry name" value="FBOX"/>
    <property type="match status" value="1"/>
</dbReference>
<dbReference type="InterPro" id="IPR036047">
    <property type="entry name" value="F-box-like_dom_sf"/>
</dbReference>
<evidence type="ECO:0000259" key="1">
    <source>
        <dbReference type="PROSITE" id="PS50181"/>
    </source>
</evidence>
<sequence>MAAAAMLGTAGAAESGHDGADPDNRIYLKCVGCVLGRLAGALASAAGVFGTVGSSGRGASGNLAGMAEIVDGGVDVRAGLGLACRTLERSGRVLVRVGDGRPVSIGKGNNLMCRSIGSNHCSKNPIYRMQRPVIELDELPEDVMEMVFSKLQFNEMVRTSVLSSKWRHMWTVSSKLSLDCMTICGRRRYFCNKQKFTQKFIDGVNTVLRQLCGKVIEEIEVKFEFDSMLVDHLNNWIGFAVSSCVKNLALDLAPAQFIGFKDRYSFPIELFDSASLSRIQHIQLSCISLKPCSPFRGFPNLKKLDLHLFDVCGMDLDEMLSGCANLEWLSLIRCCVDDDVLKVKQPLPHLLYLRVAHCRITKVELRADNLKTFVYHGRQLPIYLGQVNQLETAELRIYCSTLEYVLTVLPDVLLGVQNITLRAYLPLQMPSLLENIGNFSQLRFLQLLLFISCSETDNILSLVSFLRAAPMIEELVMHFDATCLEGVAWGTLRSLPPCKYNYLRRVHITGFNGIKGQLEFLVHIVENAPVLKVLTIDPRKKLGLCNCKDSDFWASRASVRRELERKLLLGTVVNIL</sequence>
<gene>
    <name evidence="2" type="ORF">URODEC1_LOCUS89392</name>
</gene>
<proteinExistence type="predicted"/>
<organism evidence="2 3">
    <name type="scientific">Urochloa decumbens</name>
    <dbReference type="NCBI Taxonomy" id="240449"/>
    <lineage>
        <taxon>Eukaryota</taxon>
        <taxon>Viridiplantae</taxon>
        <taxon>Streptophyta</taxon>
        <taxon>Embryophyta</taxon>
        <taxon>Tracheophyta</taxon>
        <taxon>Spermatophyta</taxon>
        <taxon>Magnoliopsida</taxon>
        <taxon>Liliopsida</taxon>
        <taxon>Poales</taxon>
        <taxon>Poaceae</taxon>
        <taxon>PACMAD clade</taxon>
        <taxon>Panicoideae</taxon>
        <taxon>Panicodae</taxon>
        <taxon>Paniceae</taxon>
        <taxon>Melinidinae</taxon>
        <taxon>Urochloa</taxon>
    </lineage>
</organism>
<accession>A0ABC9DXL4</accession>
<feature type="domain" description="F-box" evidence="1">
    <location>
        <begin position="133"/>
        <end position="169"/>
    </location>
</feature>
<keyword evidence="3" id="KW-1185">Reference proteome</keyword>
<protein>
    <recommendedName>
        <fullName evidence="1">F-box domain-containing protein</fullName>
    </recommendedName>
</protein>
<dbReference type="Pfam" id="PF00646">
    <property type="entry name" value="F-box"/>
    <property type="match status" value="1"/>
</dbReference>
<dbReference type="InterPro" id="IPR032675">
    <property type="entry name" value="LRR_dom_sf"/>
</dbReference>
<dbReference type="SUPFAM" id="SSF52047">
    <property type="entry name" value="RNI-like"/>
    <property type="match status" value="1"/>
</dbReference>
<dbReference type="AlphaFoldDB" id="A0ABC9DXL4"/>
<evidence type="ECO:0000313" key="2">
    <source>
        <dbReference type="EMBL" id="CAL5046534.1"/>
    </source>
</evidence>
<dbReference type="PANTHER" id="PTHR34145">
    <property type="entry name" value="OS02G0105600 PROTEIN"/>
    <property type="match status" value="1"/>
</dbReference>
<dbReference type="InterPro" id="IPR055357">
    <property type="entry name" value="LRR_At1g61320_AtMIF1"/>
</dbReference>
<dbReference type="Proteomes" id="UP001497457">
    <property type="component" value="Chromosome 35b"/>
</dbReference>
<dbReference type="InterPro" id="IPR001810">
    <property type="entry name" value="F-box_dom"/>
</dbReference>
<dbReference type="Gene3D" id="3.80.10.10">
    <property type="entry name" value="Ribonuclease Inhibitor"/>
    <property type="match status" value="1"/>
</dbReference>